<dbReference type="Pfam" id="PF04452">
    <property type="entry name" value="Methyltrans_RNA"/>
    <property type="match status" value="1"/>
</dbReference>
<evidence type="ECO:0000256" key="4">
    <source>
        <dbReference type="ARBA" id="ARBA00013673"/>
    </source>
</evidence>
<dbReference type="InterPro" id="IPR046887">
    <property type="entry name" value="RsmE_PUA-like"/>
</dbReference>
<evidence type="ECO:0000313" key="16">
    <source>
        <dbReference type="Proteomes" id="UP001359781"/>
    </source>
</evidence>
<dbReference type="GO" id="GO:0032259">
    <property type="term" value="P:methylation"/>
    <property type="evidence" value="ECO:0007669"/>
    <property type="project" value="UniProtKB-KW"/>
</dbReference>
<feature type="domain" description="Ribosomal RNA small subunit methyltransferase E PUA-like" evidence="14">
    <location>
        <begin position="23"/>
        <end position="63"/>
    </location>
</feature>
<gene>
    <name evidence="15" type="ORF">V5S96_02785</name>
</gene>
<proteinExistence type="inferred from homology"/>
<dbReference type="EC" id="2.1.1.193" evidence="3 12"/>
<reference evidence="15 16" key="1">
    <citation type="submission" date="2024-02" db="EMBL/GenBank/DDBJ databases">
        <title>Whole genome sequencing and characterization of Corynebacterium isolated from the ocular surface of dry eye disease sufferers.</title>
        <authorList>
            <person name="Naqvi M."/>
        </authorList>
    </citation>
    <scope>NUCLEOTIDE SEQUENCE [LARGE SCALE GENOMIC DNA]</scope>
    <source>
        <strain evidence="15 16">PCRF</strain>
    </source>
</reference>
<dbReference type="Gene3D" id="3.40.1280.10">
    <property type="match status" value="1"/>
</dbReference>
<dbReference type="Pfam" id="PF20260">
    <property type="entry name" value="PUA_4"/>
    <property type="match status" value="1"/>
</dbReference>
<dbReference type="RefSeq" id="WP_337889167.1">
    <property type="nucleotide sequence ID" value="NZ_JBAHVI010000001.1"/>
</dbReference>
<comment type="function">
    <text evidence="10 12">Specifically methylates the N3 position of the uracil ring of uridine 1498 (m3U1498) in 16S rRNA. Acts on the fully assembled 30S ribosomal subunit.</text>
</comment>
<evidence type="ECO:0000256" key="8">
    <source>
        <dbReference type="ARBA" id="ARBA00022679"/>
    </source>
</evidence>
<dbReference type="Gene3D" id="2.40.240.20">
    <property type="entry name" value="Hypothetical PUA domain-like, domain 1"/>
    <property type="match status" value="1"/>
</dbReference>
<evidence type="ECO:0000256" key="11">
    <source>
        <dbReference type="ARBA" id="ARBA00047944"/>
    </source>
</evidence>
<dbReference type="InterPro" id="IPR046886">
    <property type="entry name" value="RsmE_MTase_dom"/>
</dbReference>
<dbReference type="PIRSF" id="PIRSF015601">
    <property type="entry name" value="MTase_slr0722"/>
    <property type="match status" value="1"/>
</dbReference>
<dbReference type="SUPFAM" id="SSF88697">
    <property type="entry name" value="PUA domain-like"/>
    <property type="match status" value="1"/>
</dbReference>
<keyword evidence="8 12" id="KW-0808">Transferase</keyword>
<dbReference type="NCBIfam" id="TIGR00046">
    <property type="entry name" value="RsmE family RNA methyltransferase"/>
    <property type="match status" value="1"/>
</dbReference>
<dbReference type="InterPro" id="IPR029028">
    <property type="entry name" value="Alpha/beta_knot_MTases"/>
</dbReference>
<dbReference type="Proteomes" id="UP001359781">
    <property type="component" value="Unassembled WGS sequence"/>
</dbReference>
<dbReference type="GO" id="GO:0008168">
    <property type="term" value="F:methyltransferase activity"/>
    <property type="evidence" value="ECO:0007669"/>
    <property type="project" value="UniProtKB-KW"/>
</dbReference>
<evidence type="ECO:0000256" key="9">
    <source>
        <dbReference type="ARBA" id="ARBA00022691"/>
    </source>
</evidence>
<dbReference type="CDD" id="cd18084">
    <property type="entry name" value="RsmE-like"/>
    <property type="match status" value="1"/>
</dbReference>
<dbReference type="EMBL" id="JBAHVJ010000003">
    <property type="protein sequence ID" value="MEJ4099289.1"/>
    <property type="molecule type" value="Genomic_DNA"/>
</dbReference>
<organism evidence="15 16">
    <name type="scientific">Corynebacterium mastitidis</name>
    <dbReference type="NCBI Taxonomy" id="161890"/>
    <lineage>
        <taxon>Bacteria</taxon>
        <taxon>Bacillati</taxon>
        <taxon>Actinomycetota</taxon>
        <taxon>Actinomycetes</taxon>
        <taxon>Mycobacteriales</taxon>
        <taxon>Corynebacteriaceae</taxon>
        <taxon>Corynebacterium</taxon>
    </lineage>
</organism>
<comment type="catalytic activity">
    <reaction evidence="11 12">
        <text>uridine(1498) in 16S rRNA + S-adenosyl-L-methionine = N(3)-methyluridine(1498) in 16S rRNA + S-adenosyl-L-homocysteine + H(+)</text>
        <dbReference type="Rhea" id="RHEA:42920"/>
        <dbReference type="Rhea" id="RHEA-COMP:10283"/>
        <dbReference type="Rhea" id="RHEA-COMP:10284"/>
        <dbReference type="ChEBI" id="CHEBI:15378"/>
        <dbReference type="ChEBI" id="CHEBI:57856"/>
        <dbReference type="ChEBI" id="CHEBI:59789"/>
        <dbReference type="ChEBI" id="CHEBI:65315"/>
        <dbReference type="ChEBI" id="CHEBI:74502"/>
        <dbReference type="EC" id="2.1.1.193"/>
    </reaction>
</comment>
<dbReference type="InterPro" id="IPR006700">
    <property type="entry name" value="RsmE"/>
</dbReference>
<evidence type="ECO:0000259" key="14">
    <source>
        <dbReference type="Pfam" id="PF20260"/>
    </source>
</evidence>
<dbReference type="SUPFAM" id="SSF75217">
    <property type="entry name" value="alpha/beta knot"/>
    <property type="match status" value="1"/>
</dbReference>
<protein>
    <recommendedName>
        <fullName evidence="4 12">Ribosomal RNA small subunit methyltransferase E</fullName>
        <ecNumber evidence="3 12">2.1.1.193</ecNumber>
    </recommendedName>
</protein>
<accession>A0ABU8NWD2</accession>
<dbReference type="PANTHER" id="PTHR30027">
    <property type="entry name" value="RIBOSOMAL RNA SMALL SUBUNIT METHYLTRANSFERASE E"/>
    <property type="match status" value="1"/>
</dbReference>
<evidence type="ECO:0000259" key="13">
    <source>
        <dbReference type="Pfam" id="PF04452"/>
    </source>
</evidence>
<dbReference type="PANTHER" id="PTHR30027:SF3">
    <property type="entry name" value="16S RRNA (URACIL(1498)-N(3))-METHYLTRANSFERASE"/>
    <property type="match status" value="1"/>
</dbReference>
<evidence type="ECO:0000313" key="15">
    <source>
        <dbReference type="EMBL" id="MEJ4099289.1"/>
    </source>
</evidence>
<comment type="caution">
    <text evidence="15">The sequence shown here is derived from an EMBL/GenBank/DDBJ whole genome shotgun (WGS) entry which is preliminary data.</text>
</comment>
<evidence type="ECO:0000256" key="12">
    <source>
        <dbReference type="PIRNR" id="PIRNR015601"/>
    </source>
</evidence>
<evidence type="ECO:0000256" key="3">
    <source>
        <dbReference type="ARBA" id="ARBA00012328"/>
    </source>
</evidence>
<dbReference type="InterPro" id="IPR015947">
    <property type="entry name" value="PUA-like_sf"/>
</dbReference>
<sequence>MSLPVFLCEALTGRTRPGETLALDGAEGRHAVTVKRIRVGERVELVDGRGTRATAVVRAVEGKARLLAEAESVAAEPAPRPRVTVVQALPKAERSELAIDLATQAGADAFVPWQAERCVARWTGAKEAKGRAKWQAAAREAAKQARRARVPLVAEPVDTDALVRMLRSDGAARALLLHEEAAAPLASCDLDAEHLYLIVGPEGGVGEREAERLREAGAAPVRLGPEVVRTASAAMVALAALGVLTPRW</sequence>
<dbReference type="InterPro" id="IPR029026">
    <property type="entry name" value="tRNA_m1G_MTases_N"/>
</dbReference>
<comment type="subcellular location">
    <subcellularLocation>
        <location evidence="1 12">Cytoplasm</location>
    </subcellularLocation>
</comment>
<evidence type="ECO:0000256" key="7">
    <source>
        <dbReference type="ARBA" id="ARBA00022603"/>
    </source>
</evidence>
<keyword evidence="16" id="KW-1185">Reference proteome</keyword>
<evidence type="ECO:0000256" key="6">
    <source>
        <dbReference type="ARBA" id="ARBA00022552"/>
    </source>
</evidence>
<name>A0ABU8NWD2_9CORY</name>
<evidence type="ECO:0000256" key="2">
    <source>
        <dbReference type="ARBA" id="ARBA00005528"/>
    </source>
</evidence>
<evidence type="ECO:0000256" key="10">
    <source>
        <dbReference type="ARBA" id="ARBA00025699"/>
    </source>
</evidence>
<dbReference type="NCBIfam" id="NF008693">
    <property type="entry name" value="PRK11713.2-3"/>
    <property type="match status" value="1"/>
</dbReference>
<evidence type="ECO:0000256" key="1">
    <source>
        <dbReference type="ARBA" id="ARBA00004496"/>
    </source>
</evidence>
<feature type="domain" description="Ribosomal RNA small subunit methyltransferase E methyltransferase" evidence="13">
    <location>
        <begin position="80"/>
        <end position="241"/>
    </location>
</feature>
<keyword evidence="9 12" id="KW-0949">S-adenosyl-L-methionine</keyword>
<comment type="similarity">
    <text evidence="2 12">Belongs to the RNA methyltransferase RsmE family.</text>
</comment>
<keyword evidence="7 12" id="KW-0489">Methyltransferase</keyword>
<keyword evidence="6 12" id="KW-0698">rRNA processing</keyword>
<evidence type="ECO:0000256" key="5">
    <source>
        <dbReference type="ARBA" id="ARBA00022490"/>
    </source>
</evidence>
<keyword evidence="5 12" id="KW-0963">Cytoplasm</keyword>